<dbReference type="GO" id="GO:0006508">
    <property type="term" value="P:proteolysis"/>
    <property type="evidence" value="ECO:0007669"/>
    <property type="project" value="UniProtKB-KW"/>
</dbReference>
<dbReference type="EC" id="3.4.23.24" evidence="1"/>
<sequence>MLFILLASFLSAFEIGPPVDEDGFPMELKWEASDNWIVSCEAASKWMIRSNLGGRVDGLDGLGDWIQAHGYRYSHNPQPVLLYSLSSPPPPTLSQGLTQMAPTSTEVLDIARKAIRIFAKYGLECCLVGSAASYLYGVPRTPNDVDLVVLTTAYTQERLKEILVREDSSFYLVRSKNWRATYRVLWHRLSSATYPRPSVDCKVDILIPGILNIPNVPREHVRTLSGLPVMPMIPQLLLKVQGWSDHRASPRADMQLKQYVDVRDIDQLLKIAVDEGASVRARECGWLPESMIAAAPTRLWSYTLRASAGSKDQWRKLGFELR</sequence>
<dbReference type="AlphaFoldDB" id="A0A5K1K7Q1"/>
<dbReference type="GO" id="GO:0008233">
    <property type="term" value="F:peptidase activity"/>
    <property type="evidence" value="ECO:0007669"/>
    <property type="project" value="UniProtKB-KW"/>
</dbReference>
<keyword evidence="1" id="KW-0645">Protease</keyword>
<organism evidence="1">
    <name type="scientific">Ganoderma boninense</name>
    <dbReference type="NCBI Taxonomy" id="34458"/>
    <lineage>
        <taxon>Eukaryota</taxon>
        <taxon>Fungi</taxon>
        <taxon>Dikarya</taxon>
        <taxon>Basidiomycota</taxon>
        <taxon>Agaricomycotina</taxon>
        <taxon>Agaricomycetes</taxon>
        <taxon>Polyporales</taxon>
        <taxon>Polyporaceae</taxon>
        <taxon>Ganoderma</taxon>
    </lineage>
</organism>
<proteinExistence type="predicted"/>
<keyword evidence="1" id="KW-0378">Hydrolase</keyword>
<gene>
    <name evidence="1" type="primary">Q00663</name>
</gene>
<name>A0A5K1K7Q1_9APHY</name>
<dbReference type="Gene3D" id="3.30.460.40">
    <property type="match status" value="1"/>
</dbReference>
<dbReference type="SUPFAM" id="SSF81301">
    <property type="entry name" value="Nucleotidyltransferase"/>
    <property type="match status" value="1"/>
</dbReference>
<dbReference type="InterPro" id="IPR043519">
    <property type="entry name" value="NT_sf"/>
</dbReference>
<protein>
    <submittedName>
        <fullName evidence="1">Candidapepsin (Aspartate protease) (Secreted aspartic proteinase) (SAPT))</fullName>
        <ecNumber evidence="1">3.4.23.24</ecNumber>
    </submittedName>
</protein>
<reference evidence="1" key="1">
    <citation type="submission" date="2019-10" db="EMBL/GenBank/DDBJ databases">
        <authorList>
            <person name="Nor Muhammad N."/>
        </authorList>
    </citation>
    <scope>NUCLEOTIDE SEQUENCE</scope>
</reference>
<dbReference type="EMBL" id="LR730362">
    <property type="protein sequence ID" value="VWP02623.1"/>
    <property type="molecule type" value="Genomic_DNA"/>
</dbReference>
<accession>A0A5K1K7Q1</accession>
<evidence type="ECO:0000313" key="1">
    <source>
        <dbReference type="EMBL" id="VWP02623.1"/>
    </source>
</evidence>